<proteinExistence type="inferred from homology"/>
<dbReference type="GeneID" id="104720521"/>
<dbReference type="Pfam" id="PF06886">
    <property type="entry name" value="TPX2"/>
    <property type="match status" value="1"/>
</dbReference>
<dbReference type="Proteomes" id="UP000694864">
    <property type="component" value="Chromosome 10"/>
</dbReference>
<evidence type="ECO:0000256" key="5">
    <source>
        <dbReference type="ARBA" id="ARBA00023212"/>
    </source>
</evidence>
<evidence type="ECO:0000256" key="1">
    <source>
        <dbReference type="ARBA" id="ARBA00004245"/>
    </source>
</evidence>
<evidence type="ECO:0000256" key="3">
    <source>
        <dbReference type="ARBA" id="ARBA00022490"/>
    </source>
</evidence>
<evidence type="ECO:0000256" key="6">
    <source>
        <dbReference type="SAM" id="MobiDB-lite"/>
    </source>
</evidence>
<feature type="region of interest" description="Disordered" evidence="6">
    <location>
        <begin position="1"/>
        <end position="65"/>
    </location>
</feature>
<comment type="similarity">
    <text evidence="2">Belongs to the TPX2 family.</text>
</comment>
<keyword evidence="8" id="KW-1185">Reference proteome</keyword>
<feature type="compositionally biased region" description="Polar residues" evidence="6">
    <location>
        <begin position="1"/>
        <end position="29"/>
    </location>
</feature>
<comment type="subcellular location">
    <subcellularLocation>
        <location evidence="1">Cytoplasm</location>
        <location evidence="1">Cytoskeleton</location>
    </subcellularLocation>
</comment>
<dbReference type="RefSeq" id="XP_010436714.1">
    <property type="nucleotide sequence ID" value="XM_010438412.1"/>
</dbReference>
<feature type="compositionally biased region" description="Low complexity" evidence="6">
    <location>
        <begin position="51"/>
        <end position="61"/>
    </location>
</feature>
<feature type="compositionally biased region" description="Basic and acidic residues" evidence="6">
    <location>
        <begin position="38"/>
        <end position="49"/>
    </location>
</feature>
<accession>A0ABM0U6M5</accession>
<evidence type="ECO:0000256" key="2">
    <source>
        <dbReference type="ARBA" id="ARBA00005885"/>
    </source>
</evidence>
<dbReference type="PANTHER" id="PTHR14326">
    <property type="entry name" value="TARGETING PROTEIN FOR XKLP2"/>
    <property type="match status" value="1"/>
</dbReference>
<evidence type="ECO:0000256" key="4">
    <source>
        <dbReference type="ARBA" id="ARBA00022701"/>
    </source>
</evidence>
<reference evidence="8" key="1">
    <citation type="journal article" date="2014" name="Nat. Commun.">
        <title>The emerging biofuel crop Camelina sativa retains a highly undifferentiated hexaploid genome structure.</title>
        <authorList>
            <person name="Kagale S."/>
            <person name="Koh C."/>
            <person name="Nixon J."/>
            <person name="Bollina V."/>
            <person name="Clarke W.E."/>
            <person name="Tuteja R."/>
            <person name="Spillane C."/>
            <person name="Robinson S.J."/>
            <person name="Links M.G."/>
            <person name="Clarke C."/>
            <person name="Higgins E.E."/>
            <person name="Huebert T."/>
            <person name="Sharpe A.G."/>
            <person name="Parkin I.A."/>
        </authorList>
    </citation>
    <scope>NUCLEOTIDE SEQUENCE [LARGE SCALE GENOMIC DNA]</scope>
    <source>
        <strain evidence="8">cv. DH55</strain>
    </source>
</reference>
<gene>
    <name evidence="9" type="primary">LOC104720521</name>
</gene>
<organism evidence="8 9">
    <name type="scientific">Camelina sativa</name>
    <name type="common">False flax</name>
    <name type="synonym">Myagrum sativum</name>
    <dbReference type="NCBI Taxonomy" id="90675"/>
    <lineage>
        <taxon>Eukaryota</taxon>
        <taxon>Viridiplantae</taxon>
        <taxon>Streptophyta</taxon>
        <taxon>Embryophyta</taxon>
        <taxon>Tracheophyta</taxon>
        <taxon>Spermatophyta</taxon>
        <taxon>Magnoliopsida</taxon>
        <taxon>eudicotyledons</taxon>
        <taxon>Gunneridae</taxon>
        <taxon>Pentapetalae</taxon>
        <taxon>rosids</taxon>
        <taxon>malvids</taxon>
        <taxon>Brassicales</taxon>
        <taxon>Brassicaceae</taxon>
        <taxon>Camelineae</taxon>
        <taxon>Camelina</taxon>
    </lineage>
</organism>
<dbReference type="InterPro" id="IPR009675">
    <property type="entry name" value="TPX2_fam"/>
</dbReference>
<dbReference type="InterPro" id="IPR027329">
    <property type="entry name" value="TPX2_C"/>
</dbReference>
<evidence type="ECO:0000259" key="7">
    <source>
        <dbReference type="Pfam" id="PF06886"/>
    </source>
</evidence>
<evidence type="ECO:0000313" key="9">
    <source>
        <dbReference type="RefSeq" id="XP_010436714.1"/>
    </source>
</evidence>
<keyword evidence="3" id="KW-0963">Cytoplasm</keyword>
<sequence length="229" mass="25986">MCTGKSSYTKSSPKFGKTSPTSSVLSLGSNGKGMTKVEPLKDRVNEKAKGKAAAAKNVAKAPAKENKKPLEFKLHSGERAVKRAMFNYSVATNYYVMKLQKKQEERLQKMIEEEEIRMLRKEMVPKAQLMPFFDRPFLPQRSSRPLTMPKEPCFGNVNSTCWTCVFNNQHYLYHINHTDIFKSVSLICSTLNILVGLLNSENDTPIDIITTNHNKQKVIENPHEEFAIT</sequence>
<protein>
    <submittedName>
        <fullName evidence="9">Uncharacterized protein LOC104720521</fullName>
    </submittedName>
</protein>
<evidence type="ECO:0000313" key="8">
    <source>
        <dbReference type="Proteomes" id="UP000694864"/>
    </source>
</evidence>
<name>A0ABM0U6M5_CAMSA</name>
<feature type="domain" description="TPX2 C-terminal" evidence="7">
    <location>
        <begin position="72"/>
        <end position="147"/>
    </location>
</feature>
<keyword evidence="4" id="KW-0493">Microtubule</keyword>
<keyword evidence="5" id="KW-0206">Cytoskeleton</keyword>
<reference evidence="9" key="2">
    <citation type="submission" date="2025-08" db="UniProtKB">
        <authorList>
            <consortium name="RefSeq"/>
        </authorList>
    </citation>
    <scope>IDENTIFICATION</scope>
    <source>
        <tissue evidence="9">Leaf</tissue>
    </source>
</reference>
<dbReference type="PANTHER" id="PTHR14326:SF39">
    <property type="entry name" value="TPX2 (TARGETING PROTEIN FOR XKLP2) PROTEIN FAMILY"/>
    <property type="match status" value="1"/>
</dbReference>